<dbReference type="EMBL" id="BARV01035663">
    <property type="protein sequence ID" value="GAI58418.1"/>
    <property type="molecule type" value="Genomic_DNA"/>
</dbReference>
<dbReference type="InterPro" id="IPR051257">
    <property type="entry name" value="Diverse_CBS-Domain"/>
</dbReference>
<protein>
    <recommendedName>
        <fullName evidence="2">CBS domain-containing protein</fullName>
    </recommendedName>
</protein>
<evidence type="ECO:0000256" key="1">
    <source>
        <dbReference type="ARBA" id="ARBA00023122"/>
    </source>
</evidence>
<dbReference type="SUPFAM" id="SSF54631">
    <property type="entry name" value="CBS-domain pair"/>
    <property type="match status" value="1"/>
</dbReference>
<keyword evidence="1" id="KW-0129">CBS domain</keyword>
<name>X1PRE5_9ZZZZ</name>
<proteinExistence type="predicted"/>
<dbReference type="InterPro" id="IPR000644">
    <property type="entry name" value="CBS_dom"/>
</dbReference>
<organism evidence="3">
    <name type="scientific">marine sediment metagenome</name>
    <dbReference type="NCBI Taxonomy" id="412755"/>
    <lineage>
        <taxon>unclassified sequences</taxon>
        <taxon>metagenomes</taxon>
        <taxon>ecological metagenomes</taxon>
    </lineage>
</organism>
<dbReference type="AlphaFoldDB" id="X1PRE5"/>
<dbReference type="PROSITE" id="PS51371">
    <property type="entry name" value="CBS"/>
    <property type="match status" value="1"/>
</dbReference>
<sequence>MNIGMLLVKHMMLTNVITASPSMTVKETIEILYKKHIGCVVSIDDDKKCIGIFTERDAIRLVAENVQLDQPLDNVMTKNVVTIQEDSSINE</sequence>
<dbReference type="SMART" id="SM00116">
    <property type="entry name" value="CBS"/>
    <property type="match status" value="1"/>
</dbReference>
<feature type="non-terminal residue" evidence="3">
    <location>
        <position position="91"/>
    </location>
</feature>
<comment type="caution">
    <text evidence="3">The sequence shown here is derived from an EMBL/GenBank/DDBJ whole genome shotgun (WGS) entry which is preliminary data.</text>
</comment>
<evidence type="ECO:0000313" key="3">
    <source>
        <dbReference type="EMBL" id="GAI58418.1"/>
    </source>
</evidence>
<accession>X1PRE5</accession>
<gene>
    <name evidence="3" type="ORF">S06H3_55608</name>
</gene>
<dbReference type="Pfam" id="PF00571">
    <property type="entry name" value="CBS"/>
    <property type="match status" value="1"/>
</dbReference>
<dbReference type="PANTHER" id="PTHR43080:SF2">
    <property type="entry name" value="CBS DOMAIN-CONTAINING PROTEIN"/>
    <property type="match status" value="1"/>
</dbReference>
<dbReference type="InterPro" id="IPR046342">
    <property type="entry name" value="CBS_dom_sf"/>
</dbReference>
<evidence type="ECO:0000259" key="2">
    <source>
        <dbReference type="PROSITE" id="PS51371"/>
    </source>
</evidence>
<feature type="domain" description="CBS" evidence="2">
    <location>
        <begin position="12"/>
        <end position="68"/>
    </location>
</feature>
<dbReference type="Gene3D" id="3.10.580.10">
    <property type="entry name" value="CBS-domain"/>
    <property type="match status" value="1"/>
</dbReference>
<dbReference type="PANTHER" id="PTHR43080">
    <property type="entry name" value="CBS DOMAIN-CONTAINING PROTEIN CBSX3, MITOCHONDRIAL"/>
    <property type="match status" value="1"/>
</dbReference>
<reference evidence="3" key="1">
    <citation type="journal article" date="2014" name="Front. Microbiol.">
        <title>High frequency of phylogenetically diverse reductive dehalogenase-homologous genes in deep subseafloor sedimentary metagenomes.</title>
        <authorList>
            <person name="Kawai M."/>
            <person name="Futagami T."/>
            <person name="Toyoda A."/>
            <person name="Takaki Y."/>
            <person name="Nishi S."/>
            <person name="Hori S."/>
            <person name="Arai W."/>
            <person name="Tsubouchi T."/>
            <person name="Morono Y."/>
            <person name="Uchiyama I."/>
            <person name="Ito T."/>
            <person name="Fujiyama A."/>
            <person name="Inagaki F."/>
            <person name="Takami H."/>
        </authorList>
    </citation>
    <scope>NUCLEOTIDE SEQUENCE</scope>
    <source>
        <strain evidence="3">Expedition CK06-06</strain>
    </source>
</reference>